<dbReference type="Gene3D" id="1.10.10.60">
    <property type="entry name" value="Homeodomain-like"/>
    <property type="match status" value="1"/>
</dbReference>
<evidence type="ECO:0000313" key="7">
    <source>
        <dbReference type="Proteomes" id="UP000018211"/>
    </source>
</evidence>
<keyword evidence="1" id="KW-0805">Transcription regulation</keyword>
<dbReference type="AlphaFoldDB" id="A0AAV2VSE0"/>
<dbReference type="InterPro" id="IPR050204">
    <property type="entry name" value="AraC_XylS_family_regulators"/>
</dbReference>
<dbReference type="SMART" id="SM00342">
    <property type="entry name" value="HTH_ARAC"/>
    <property type="match status" value="1"/>
</dbReference>
<dbReference type="Pfam" id="PF12833">
    <property type="entry name" value="HTH_18"/>
    <property type="match status" value="1"/>
</dbReference>
<reference evidence="6 7" key="1">
    <citation type="journal article" date="2013" name="ISME J.">
        <title>Comparative genomics of pathogenic lineages of Vibrio nigripulchritudo identifies virulence-associated traits.</title>
        <authorList>
            <person name="Goudenege D."/>
            <person name="Labreuche Y."/>
            <person name="Krin E."/>
            <person name="Ansquer D."/>
            <person name="Mangenot S."/>
            <person name="Calteau A."/>
            <person name="Medigue C."/>
            <person name="Mazel D."/>
            <person name="Polz M.F."/>
            <person name="Le Roux F."/>
        </authorList>
    </citation>
    <scope>NUCLEOTIDE SEQUENCE [LARGE SCALE GENOMIC DNA]</scope>
    <source>
        <strain evidence="6 7">SOn1</strain>
    </source>
</reference>
<dbReference type="RefSeq" id="WP_022612186.1">
    <property type="nucleotide sequence ID" value="NZ_LK391965.1"/>
</dbReference>
<dbReference type="PANTHER" id="PTHR46796:SF2">
    <property type="entry name" value="TRANSCRIPTIONAL REGULATORY PROTEIN"/>
    <property type="match status" value="1"/>
</dbReference>
<dbReference type="InterPro" id="IPR018060">
    <property type="entry name" value="HTH_AraC"/>
</dbReference>
<dbReference type="PANTHER" id="PTHR46796">
    <property type="entry name" value="HTH-TYPE TRANSCRIPTIONAL ACTIVATOR RHAS-RELATED"/>
    <property type="match status" value="1"/>
</dbReference>
<evidence type="ECO:0000313" key="6">
    <source>
        <dbReference type="EMBL" id="CCO47348.1"/>
    </source>
</evidence>
<feature type="domain" description="HTH araC/xylS-type" evidence="5">
    <location>
        <begin position="172"/>
        <end position="269"/>
    </location>
</feature>
<evidence type="ECO:0000259" key="5">
    <source>
        <dbReference type="PROSITE" id="PS01124"/>
    </source>
</evidence>
<keyword evidence="2" id="KW-0238">DNA-binding</keyword>
<dbReference type="GO" id="GO:0003700">
    <property type="term" value="F:DNA-binding transcription factor activity"/>
    <property type="evidence" value="ECO:0007669"/>
    <property type="project" value="InterPro"/>
</dbReference>
<dbReference type="EMBL" id="CAOF01000120">
    <property type="protein sequence ID" value="CCO47348.1"/>
    <property type="molecule type" value="Genomic_DNA"/>
</dbReference>
<evidence type="ECO:0000256" key="3">
    <source>
        <dbReference type="ARBA" id="ARBA00023159"/>
    </source>
</evidence>
<dbReference type="GO" id="GO:0043565">
    <property type="term" value="F:sequence-specific DNA binding"/>
    <property type="evidence" value="ECO:0007669"/>
    <property type="project" value="InterPro"/>
</dbReference>
<name>A0AAV2VSE0_9VIBR</name>
<dbReference type="Proteomes" id="UP000018211">
    <property type="component" value="Unassembled WGS sequence"/>
</dbReference>
<dbReference type="SUPFAM" id="SSF51215">
    <property type="entry name" value="Regulatory protein AraC"/>
    <property type="match status" value="1"/>
</dbReference>
<evidence type="ECO:0000256" key="1">
    <source>
        <dbReference type="ARBA" id="ARBA00023015"/>
    </source>
</evidence>
<organism evidence="6 7">
    <name type="scientific">Vibrio nigripulchritudo SOn1</name>
    <dbReference type="NCBI Taxonomy" id="1238450"/>
    <lineage>
        <taxon>Bacteria</taxon>
        <taxon>Pseudomonadati</taxon>
        <taxon>Pseudomonadota</taxon>
        <taxon>Gammaproteobacteria</taxon>
        <taxon>Vibrionales</taxon>
        <taxon>Vibrionaceae</taxon>
        <taxon>Vibrio</taxon>
    </lineage>
</organism>
<dbReference type="InterPro" id="IPR037923">
    <property type="entry name" value="HTH-like"/>
</dbReference>
<sequence>MKQDDSVFLAQSRSLPFVEMRTACDSFACYQAHSHDEFSFGVIDGGSASYRNLKKVHNVHRGHTVTINPGDMHSCNPEKAQWSYRMLFVDTHWIGQLQQEWTGKHGQDYLPFIRNYEQRPNLYAQFHQLYQALLLEDNALATESLMIEYLATVFGQPQLEGKSIQKPEPNLNRVLEMMGDQLDKNIALDDFAREANMSRYQLIRAFNRHFGLSPHAYQLDQRIIKAKSLLKNGLSLAETATETGFSDQAHFQRHFKKRLAITPKHYQSFFVE</sequence>
<dbReference type="InterPro" id="IPR003313">
    <property type="entry name" value="AraC-bd"/>
</dbReference>
<dbReference type="PROSITE" id="PS00041">
    <property type="entry name" value="HTH_ARAC_FAMILY_1"/>
    <property type="match status" value="1"/>
</dbReference>
<keyword evidence="4" id="KW-0804">Transcription</keyword>
<dbReference type="Pfam" id="PF02311">
    <property type="entry name" value="AraC_binding"/>
    <property type="match status" value="1"/>
</dbReference>
<protein>
    <submittedName>
        <fullName evidence="6">Transcriptional regulator,AraC-family</fullName>
    </submittedName>
</protein>
<evidence type="ECO:0000256" key="2">
    <source>
        <dbReference type="ARBA" id="ARBA00023125"/>
    </source>
</evidence>
<dbReference type="PROSITE" id="PS01124">
    <property type="entry name" value="HTH_ARAC_FAMILY_2"/>
    <property type="match status" value="1"/>
</dbReference>
<dbReference type="InterPro" id="IPR018062">
    <property type="entry name" value="HTH_AraC-typ_CS"/>
</dbReference>
<evidence type="ECO:0000256" key="4">
    <source>
        <dbReference type="ARBA" id="ARBA00023163"/>
    </source>
</evidence>
<keyword evidence="3" id="KW-0010">Activator</keyword>
<comment type="caution">
    <text evidence="6">The sequence shown here is derived from an EMBL/GenBank/DDBJ whole genome shotgun (WGS) entry which is preliminary data.</text>
</comment>
<dbReference type="InterPro" id="IPR009057">
    <property type="entry name" value="Homeodomain-like_sf"/>
</dbReference>
<dbReference type="SUPFAM" id="SSF46689">
    <property type="entry name" value="Homeodomain-like"/>
    <property type="match status" value="2"/>
</dbReference>
<proteinExistence type="predicted"/>
<accession>A0AAV2VSE0</accession>
<gene>
    <name evidence="6" type="ORF">VIBNISOn1_30039</name>
</gene>